<evidence type="ECO:0000313" key="5">
    <source>
        <dbReference type="Proteomes" id="UP000821866"/>
    </source>
</evidence>
<keyword evidence="1" id="KW-0479">Metal-binding</keyword>
<dbReference type="SUPFAM" id="SSF57756">
    <property type="entry name" value="Retrovirus zinc finger-like domains"/>
    <property type="match status" value="1"/>
</dbReference>
<feature type="region of interest" description="Disordered" evidence="2">
    <location>
        <begin position="410"/>
        <end position="522"/>
    </location>
</feature>
<reference evidence="4" key="2">
    <citation type="submission" date="2021-09" db="EMBL/GenBank/DDBJ databases">
        <authorList>
            <person name="Jia N."/>
            <person name="Wang J."/>
            <person name="Shi W."/>
            <person name="Du L."/>
            <person name="Sun Y."/>
            <person name="Zhan W."/>
            <person name="Jiang J."/>
            <person name="Wang Q."/>
            <person name="Zhang B."/>
            <person name="Ji P."/>
            <person name="Sakyi L.B."/>
            <person name="Cui X."/>
            <person name="Yuan T."/>
            <person name="Jiang B."/>
            <person name="Yang W."/>
            <person name="Lam T.T.-Y."/>
            <person name="Chang Q."/>
            <person name="Ding S."/>
            <person name="Wang X."/>
            <person name="Zhu J."/>
            <person name="Ruan X."/>
            <person name="Zhao L."/>
            <person name="Wei J."/>
            <person name="Que T."/>
            <person name="Du C."/>
            <person name="Cheng J."/>
            <person name="Dai P."/>
            <person name="Han X."/>
            <person name="Huang E."/>
            <person name="Gao Y."/>
            <person name="Liu J."/>
            <person name="Shao H."/>
            <person name="Ye R."/>
            <person name="Li L."/>
            <person name="Wei W."/>
            <person name="Wang X."/>
            <person name="Wang C."/>
            <person name="Huo Q."/>
            <person name="Li W."/>
            <person name="Guo W."/>
            <person name="Chen H."/>
            <person name="Chen S."/>
            <person name="Zhou L."/>
            <person name="Zhou L."/>
            <person name="Ni X."/>
            <person name="Tian J."/>
            <person name="Zhou Y."/>
            <person name="Sheng Y."/>
            <person name="Liu T."/>
            <person name="Pan Y."/>
            <person name="Xia L."/>
            <person name="Li J."/>
            <person name="Zhao F."/>
            <person name="Cao W."/>
        </authorList>
    </citation>
    <scope>NUCLEOTIDE SEQUENCE</scope>
    <source>
        <strain evidence="4">Rmic-2018</strain>
        <tissue evidence="4">Larvae</tissue>
    </source>
</reference>
<feature type="compositionally biased region" description="Polar residues" evidence="2">
    <location>
        <begin position="415"/>
        <end position="431"/>
    </location>
</feature>
<dbReference type="Proteomes" id="UP000821866">
    <property type="component" value="Chromosome 4"/>
</dbReference>
<dbReference type="AlphaFoldDB" id="A0A9J6E3S7"/>
<reference evidence="4" key="1">
    <citation type="journal article" date="2020" name="Cell">
        <title>Large-Scale Comparative Analyses of Tick Genomes Elucidate Their Genetic Diversity and Vector Capacities.</title>
        <authorList>
            <consortium name="Tick Genome and Microbiome Consortium (TIGMIC)"/>
            <person name="Jia N."/>
            <person name="Wang J."/>
            <person name="Shi W."/>
            <person name="Du L."/>
            <person name="Sun Y."/>
            <person name="Zhan W."/>
            <person name="Jiang J.F."/>
            <person name="Wang Q."/>
            <person name="Zhang B."/>
            <person name="Ji P."/>
            <person name="Bell-Sakyi L."/>
            <person name="Cui X.M."/>
            <person name="Yuan T.T."/>
            <person name="Jiang B.G."/>
            <person name="Yang W.F."/>
            <person name="Lam T.T."/>
            <person name="Chang Q.C."/>
            <person name="Ding S.J."/>
            <person name="Wang X.J."/>
            <person name="Zhu J.G."/>
            <person name="Ruan X.D."/>
            <person name="Zhao L."/>
            <person name="Wei J.T."/>
            <person name="Ye R.Z."/>
            <person name="Que T.C."/>
            <person name="Du C.H."/>
            <person name="Zhou Y.H."/>
            <person name="Cheng J.X."/>
            <person name="Dai P.F."/>
            <person name="Guo W.B."/>
            <person name="Han X.H."/>
            <person name="Huang E.J."/>
            <person name="Li L.F."/>
            <person name="Wei W."/>
            <person name="Gao Y.C."/>
            <person name="Liu J.Z."/>
            <person name="Shao H.Z."/>
            <person name="Wang X."/>
            <person name="Wang C.C."/>
            <person name="Yang T.C."/>
            <person name="Huo Q.B."/>
            <person name="Li W."/>
            <person name="Chen H.Y."/>
            <person name="Chen S.E."/>
            <person name="Zhou L.G."/>
            <person name="Ni X.B."/>
            <person name="Tian J.H."/>
            <person name="Sheng Y."/>
            <person name="Liu T."/>
            <person name="Pan Y.S."/>
            <person name="Xia L.Y."/>
            <person name="Li J."/>
            <person name="Zhao F."/>
            <person name="Cao W.C."/>
        </authorList>
    </citation>
    <scope>NUCLEOTIDE SEQUENCE</scope>
    <source>
        <strain evidence="4">Rmic-2018</strain>
    </source>
</reference>
<evidence type="ECO:0000259" key="3">
    <source>
        <dbReference type="PROSITE" id="PS50158"/>
    </source>
</evidence>
<evidence type="ECO:0000256" key="2">
    <source>
        <dbReference type="SAM" id="MobiDB-lite"/>
    </source>
</evidence>
<feature type="region of interest" description="Disordered" evidence="2">
    <location>
        <begin position="689"/>
        <end position="708"/>
    </location>
</feature>
<feature type="region of interest" description="Disordered" evidence="2">
    <location>
        <begin position="561"/>
        <end position="596"/>
    </location>
</feature>
<dbReference type="GO" id="GO:0008270">
    <property type="term" value="F:zinc ion binding"/>
    <property type="evidence" value="ECO:0007669"/>
    <property type="project" value="UniProtKB-KW"/>
</dbReference>
<feature type="compositionally biased region" description="Polar residues" evidence="2">
    <location>
        <begin position="137"/>
        <end position="147"/>
    </location>
</feature>
<dbReference type="SMART" id="SM00343">
    <property type="entry name" value="ZnF_C2HC"/>
    <property type="match status" value="1"/>
</dbReference>
<sequence length="838" mass="93180">MMPYMTSASWSNRRDRTRLHRAPEFSDVSVGRRAIAQDFLYEWFLQIIPVPRIQLSDRYWSQFSSKLFIFSRHAGKIRHWTPKPSDATPNAAVAAAGTLADMEIEVDGVEISLEEWSDDSWTPPQGFRAQAKRHQALKQQAQMNDAQVSKAPKTPPTPRPPPELKRHPLPRLPSHTYHIVGRPKTPIDLTRTSPGDLQRALLKAASLCDLDPAKRDQLRIHPRNNTFTVSVATTDRAIAYQRITSILLGENRQIELHMYAPPPDDAIRGISFYAHTFPTDDETLKDLQDSNPDYQIVGGRRMGKTKNLLITLLGDHLPRWLLHRGGLIRVYPFHPKVDACFNCRKTGHRSDVCPQPRRRRCPRCGEDHEPPPQGTPPTCQARCIVCQGGHMTNSSRCEYRFAKKSEPLNAAQAGKTLQTESPATQQTSNDDSPPALDERNYPSFGTSQTPTKRDSRSKSRSRQGQAASHSRSKSRTRSSSRIPHADISKAPPSNPSVAWAPSAASPLPSSPPQPSKPCASTHDPLVKELTQTINALKSQMATQQAQIEVLLAQNRSLESKLAKASQSVHNSTQQPQPPAAAKRKATTSTETLQSEEDMTARIIEMVNASVAEALRTTVQTTVVNAVRAAVTEAFATVDSRLTNIETRFSNMEATVNNTVAGLEALRTATDTSFAVIKQSMARAPAITRNRVTSHSSTQHSEPTTASTTEALITFHDITQYYKLSRQTRPPPHPELNKAQQITWRRLQTNSFPSPYIYRHIYPALFTSTCILCKTQTATLDHIIWGCSKDPPPPNLLGQSPSSEAWERILTTTSLDTQLRAIKRADEVATRHGLTALAT</sequence>
<organism evidence="4 5">
    <name type="scientific">Rhipicephalus microplus</name>
    <name type="common">Cattle tick</name>
    <name type="synonym">Boophilus microplus</name>
    <dbReference type="NCBI Taxonomy" id="6941"/>
    <lineage>
        <taxon>Eukaryota</taxon>
        <taxon>Metazoa</taxon>
        <taxon>Ecdysozoa</taxon>
        <taxon>Arthropoda</taxon>
        <taxon>Chelicerata</taxon>
        <taxon>Arachnida</taxon>
        <taxon>Acari</taxon>
        <taxon>Parasitiformes</taxon>
        <taxon>Ixodida</taxon>
        <taxon>Ixodoidea</taxon>
        <taxon>Ixodidae</taxon>
        <taxon>Rhipicephalinae</taxon>
        <taxon>Rhipicephalus</taxon>
        <taxon>Boophilus</taxon>
    </lineage>
</organism>
<feature type="compositionally biased region" description="Low complexity" evidence="2">
    <location>
        <begin position="495"/>
        <end position="507"/>
    </location>
</feature>
<dbReference type="GO" id="GO:0003676">
    <property type="term" value="F:nucleic acid binding"/>
    <property type="evidence" value="ECO:0007669"/>
    <property type="project" value="InterPro"/>
</dbReference>
<gene>
    <name evidence="4" type="ORF">HPB51_019239</name>
</gene>
<dbReference type="InterPro" id="IPR036875">
    <property type="entry name" value="Znf_CCHC_sf"/>
</dbReference>
<dbReference type="EMBL" id="JABSTU010000006">
    <property type="protein sequence ID" value="KAH8028773.1"/>
    <property type="molecule type" value="Genomic_DNA"/>
</dbReference>
<keyword evidence="5" id="KW-1185">Reference proteome</keyword>
<protein>
    <recommendedName>
        <fullName evidence="3">CCHC-type domain-containing protein</fullName>
    </recommendedName>
</protein>
<dbReference type="PROSITE" id="PS50158">
    <property type="entry name" value="ZF_CCHC"/>
    <property type="match status" value="1"/>
</dbReference>
<keyword evidence="1" id="KW-0863">Zinc-finger</keyword>
<dbReference type="InterPro" id="IPR001878">
    <property type="entry name" value="Znf_CCHC"/>
</dbReference>
<comment type="caution">
    <text evidence="4">The sequence shown here is derived from an EMBL/GenBank/DDBJ whole genome shotgun (WGS) entry which is preliminary data.</text>
</comment>
<evidence type="ECO:0000256" key="1">
    <source>
        <dbReference type="PROSITE-ProRule" id="PRU00047"/>
    </source>
</evidence>
<feature type="region of interest" description="Disordered" evidence="2">
    <location>
        <begin position="348"/>
        <end position="379"/>
    </location>
</feature>
<name>A0A9J6E3S7_RHIMP</name>
<keyword evidence="1" id="KW-0862">Zinc</keyword>
<accession>A0A9J6E3S7</accession>
<dbReference type="Gene3D" id="4.10.60.10">
    <property type="entry name" value="Zinc finger, CCHC-type"/>
    <property type="match status" value="1"/>
</dbReference>
<feature type="region of interest" description="Disordered" evidence="2">
    <location>
        <begin position="117"/>
        <end position="189"/>
    </location>
</feature>
<evidence type="ECO:0000313" key="4">
    <source>
        <dbReference type="EMBL" id="KAH8028773.1"/>
    </source>
</evidence>
<feature type="domain" description="CCHC-type" evidence="3">
    <location>
        <begin position="340"/>
        <end position="355"/>
    </location>
</feature>
<proteinExistence type="predicted"/>